<organism evidence="2 3">
    <name type="scientific">Enhydrobacter aerosaccus</name>
    <dbReference type="NCBI Taxonomy" id="225324"/>
    <lineage>
        <taxon>Bacteria</taxon>
        <taxon>Pseudomonadati</taxon>
        <taxon>Pseudomonadota</taxon>
        <taxon>Alphaproteobacteria</taxon>
        <taxon>Hyphomicrobiales</taxon>
        <taxon>Enhydrobacter</taxon>
    </lineage>
</organism>
<dbReference type="STRING" id="225324.SAMN02745126_03126"/>
<protein>
    <recommendedName>
        <fullName evidence="4">SmpA / OmlA family protein</fullName>
    </recommendedName>
</protein>
<gene>
    <name evidence="2" type="ORF">SAMN02745126_03126</name>
</gene>
<sequence length="102" mass="10383">MSLSLILRLAVLGTVGGLAAGCVSPCTATPEKLSALRRGMSYAETAQVMGCEGSQVSPASVASGGLATMAWGGPGRPLSTHTLIEFENGHLLSFTTGQRYGL</sequence>
<feature type="signal peptide" evidence="1">
    <location>
        <begin position="1"/>
        <end position="20"/>
    </location>
</feature>
<keyword evidence="3" id="KW-1185">Reference proteome</keyword>
<evidence type="ECO:0000313" key="3">
    <source>
        <dbReference type="Proteomes" id="UP000190092"/>
    </source>
</evidence>
<evidence type="ECO:0000256" key="1">
    <source>
        <dbReference type="SAM" id="SignalP"/>
    </source>
</evidence>
<feature type="chain" id="PRO_5013363894" description="SmpA / OmlA family protein" evidence="1">
    <location>
        <begin position="21"/>
        <end position="102"/>
    </location>
</feature>
<accession>A0A1T4QCD8</accession>
<evidence type="ECO:0008006" key="4">
    <source>
        <dbReference type="Google" id="ProtNLM"/>
    </source>
</evidence>
<dbReference type="EMBL" id="FUWJ01000003">
    <property type="protein sequence ID" value="SKA01211.1"/>
    <property type="molecule type" value="Genomic_DNA"/>
</dbReference>
<proteinExistence type="predicted"/>
<dbReference type="Proteomes" id="UP000190092">
    <property type="component" value="Unassembled WGS sequence"/>
</dbReference>
<dbReference type="AlphaFoldDB" id="A0A1T4QCD8"/>
<name>A0A1T4QCD8_9HYPH</name>
<dbReference type="RefSeq" id="WP_085934834.1">
    <property type="nucleotide sequence ID" value="NZ_FUWJ01000003.1"/>
</dbReference>
<keyword evidence="1" id="KW-0732">Signal</keyword>
<evidence type="ECO:0000313" key="2">
    <source>
        <dbReference type="EMBL" id="SKA01211.1"/>
    </source>
</evidence>
<reference evidence="3" key="1">
    <citation type="submission" date="2017-02" db="EMBL/GenBank/DDBJ databases">
        <authorList>
            <person name="Varghese N."/>
            <person name="Submissions S."/>
        </authorList>
    </citation>
    <scope>NUCLEOTIDE SEQUENCE [LARGE SCALE GENOMIC DNA]</scope>
    <source>
        <strain evidence="3">ATCC 27094</strain>
    </source>
</reference>